<keyword evidence="2" id="KW-1185">Reference proteome</keyword>
<name>A0A6S7G7G8_PARCT</name>
<dbReference type="AlphaFoldDB" id="A0A6S7G7G8"/>
<evidence type="ECO:0000313" key="2">
    <source>
        <dbReference type="Proteomes" id="UP001152795"/>
    </source>
</evidence>
<dbReference type="OrthoDB" id="425681at2759"/>
<evidence type="ECO:0000313" key="1">
    <source>
        <dbReference type="EMBL" id="CAB3984647.1"/>
    </source>
</evidence>
<organism evidence="1 2">
    <name type="scientific">Paramuricea clavata</name>
    <name type="common">Red gorgonian</name>
    <name type="synonym">Violescent sea-whip</name>
    <dbReference type="NCBI Taxonomy" id="317549"/>
    <lineage>
        <taxon>Eukaryota</taxon>
        <taxon>Metazoa</taxon>
        <taxon>Cnidaria</taxon>
        <taxon>Anthozoa</taxon>
        <taxon>Octocorallia</taxon>
        <taxon>Malacalcyonacea</taxon>
        <taxon>Plexauridae</taxon>
        <taxon>Paramuricea</taxon>
    </lineage>
</organism>
<comment type="caution">
    <text evidence="1">The sequence shown here is derived from an EMBL/GenBank/DDBJ whole genome shotgun (WGS) entry which is preliminary data.</text>
</comment>
<dbReference type="EMBL" id="CACRXK020000767">
    <property type="protein sequence ID" value="CAB3984647.1"/>
    <property type="molecule type" value="Genomic_DNA"/>
</dbReference>
<accession>A0A6S7G7G8</accession>
<protein>
    <submittedName>
        <fullName evidence="1">Uncharacterized protein</fullName>
    </submittedName>
</protein>
<dbReference type="SUPFAM" id="SSF56672">
    <property type="entry name" value="DNA/RNA polymerases"/>
    <property type="match status" value="1"/>
</dbReference>
<sequence>MGVFIPCIEDYEFWSILPEMGLLLYSNIFSCILINGETTEFFSVSRGVRQGCPLSPLLYVLVAETIASAIRADRFIDSYILPNGQTVKLCQYADDTSVIVTTDLALNALFHLFTRYEKTSGTKLNVKNVMGC</sequence>
<gene>
    <name evidence="1" type="ORF">PACLA_8A036670</name>
</gene>
<dbReference type="Proteomes" id="UP001152795">
    <property type="component" value="Unassembled WGS sequence"/>
</dbReference>
<dbReference type="PROSITE" id="PS50878">
    <property type="entry name" value="RT_POL"/>
    <property type="match status" value="1"/>
</dbReference>
<dbReference type="PANTHER" id="PTHR31635">
    <property type="entry name" value="REVERSE TRANSCRIPTASE DOMAIN-CONTAINING PROTEIN-RELATED"/>
    <property type="match status" value="1"/>
</dbReference>
<proteinExistence type="predicted"/>
<dbReference type="InterPro" id="IPR043502">
    <property type="entry name" value="DNA/RNA_pol_sf"/>
</dbReference>
<reference evidence="1" key="1">
    <citation type="submission" date="2020-04" db="EMBL/GenBank/DDBJ databases">
        <authorList>
            <person name="Alioto T."/>
            <person name="Alioto T."/>
            <person name="Gomez Garrido J."/>
        </authorList>
    </citation>
    <scope>NUCLEOTIDE SEQUENCE</scope>
    <source>
        <strain evidence="1">A484AB</strain>
    </source>
</reference>
<dbReference type="Pfam" id="PF00078">
    <property type="entry name" value="RVT_1"/>
    <property type="match status" value="1"/>
</dbReference>
<dbReference type="PANTHER" id="PTHR31635:SF196">
    <property type="entry name" value="REVERSE TRANSCRIPTASE DOMAIN-CONTAINING PROTEIN-RELATED"/>
    <property type="match status" value="1"/>
</dbReference>
<dbReference type="InterPro" id="IPR000477">
    <property type="entry name" value="RT_dom"/>
</dbReference>